<keyword evidence="2" id="KW-1185">Reference proteome</keyword>
<sequence>MIVWKEQQDISKILELQSFLRVKGKGHKPKKSLVFTSEDISKFLNDASDDQFLLHKLAFGSRKHFQIYTARLRLAKTLQYLYSSPSARQNSNVNLMKIGNWARCYFM</sequence>
<dbReference type="EMBL" id="CADCXV010000002">
    <property type="protein sequence ID" value="CAB0027797.1"/>
    <property type="molecule type" value="Genomic_DNA"/>
</dbReference>
<proteinExistence type="predicted"/>
<dbReference type="AlphaFoldDB" id="A0A6H5HVS3"/>
<name>A0A6H5HVS3_9HYME</name>
<reference evidence="1 2" key="1">
    <citation type="submission" date="2020-02" db="EMBL/GenBank/DDBJ databases">
        <authorList>
            <person name="Ferguson B K."/>
        </authorList>
    </citation>
    <scope>NUCLEOTIDE SEQUENCE [LARGE SCALE GENOMIC DNA]</scope>
</reference>
<protein>
    <submittedName>
        <fullName evidence="1">Uncharacterized protein</fullName>
    </submittedName>
</protein>
<organism evidence="1 2">
    <name type="scientific">Trichogramma brassicae</name>
    <dbReference type="NCBI Taxonomy" id="86971"/>
    <lineage>
        <taxon>Eukaryota</taxon>
        <taxon>Metazoa</taxon>
        <taxon>Ecdysozoa</taxon>
        <taxon>Arthropoda</taxon>
        <taxon>Hexapoda</taxon>
        <taxon>Insecta</taxon>
        <taxon>Pterygota</taxon>
        <taxon>Neoptera</taxon>
        <taxon>Endopterygota</taxon>
        <taxon>Hymenoptera</taxon>
        <taxon>Apocrita</taxon>
        <taxon>Proctotrupomorpha</taxon>
        <taxon>Chalcidoidea</taxon>
        <taxon>Trichogrammatidae</taxon>
        <taxon>Trichogramma</taxon>
    </lineage>
</organism>
<evidence type="ECO:0000313" key="2">
    <source>
        <dbReference type="Proteomes" id="UP000479190"/>
    </source>
</evidence>
<evidence type="ECO:0000313" key="1">
    <source>
        <dbReference type="EMBL" id="CAB0027797.1"/>
    </source>
</evidence>
<dbReference type="Proteomes" id="UP000479190">
    <property type="component" value="Unassembled WGS sequence"/>
</dbReference>
<gene>
    <name evidence="1" type="ORF">TBRA_LOCUS27</name>
</gene>
<dbReference type="OrthoDB" id="6782577at2759"/>
<accession>A0A6H5HVS3</accession>